<keyword evidence="4" id="KW-0812">Transmembrane</keyword>
<gene>
    <name evidence="8" type="ORF">H4684_002508</name>
</gene>
<sequence>MQTLKSWVIAWSLVLLTAQFGFAAGFGIYEWSARGNALGGATVGRADDPSALATNPAGITQLDGLQVLGGFTAIHPVLDLKTDGKWYSSDKDSLWIPPHFFATWKVNDRYSIGLGTFSRFGLGSVFDEDWGGRYNSYEAIIESMSINPNVAVKVTDKLSAAFGVEAMYLNFSKKQKFSLAPYSSNPDGDLKLEADGWGYGFNMALHYQPCDYAKIGLSYRSPVTMKVNGDAEFSTPDWIYAYPGVPGVAFTDTSASGTVTLPDSFSFGVAIYPLERLSVEVGAVYTLWSKYDELKINYGDAVVLKPGVGLVDQTVQEKNWDDVWRFNIGVEYAALDWLDLRVGYVYDQSPLQDDTIDYMVPANDRHLLNGGLGFHWDSWVVDVNYTYLMIMDRDIDARAADYVREGEIDNADAHMVGLSIGYKF</sequence>
<keyword evidence="7" id="KW-0998">Cell outer membrane</keyword>
<evidence type="ECO:0000256" key="4">
    <source>
        <dbReference type="ARBA" id="ARBA00022692"/>
    </source>
</evidence>
<evidence type="ECO:0000256" key="5">
    <source>
        <dbReference type="ARBA" id="ARBA00022729"/>
    </source>
</evidence>
<evidence type="ECO:0000313" key="9">
    <source>
        <dbReference type="Proteomes" id="UP000639010"/>
    </source>
</evidence>
<dbReference type="InterPro" id="IPR005017">
    <property type="entry name" value="OMPP1/FadL/TodX"/>
</dbReference>
<evidence type="ECO:0000313" key="8">
    <source>
        <dbReference type="EMBL" id="MBE1425850.1"/>
    </source>
</evidence>
<accession>A0ABR9H572</accession>
<comment type="subcellular location">
    <subcellularLocation>
        <location evidence="1">Cell outer membrane</location>
        <topology evidence="1">Multi-pass membrane protein</topology>
    </subcellularLocation>
</comment>
<evidence type="ECO:0000256" key="7">
    <source>
        <dbReference type="ARBA" id="ARBA00023237"/>
    </source>
</evidence>
<keyword evidence="9" id="KW-1185">Reference proteome</keyword>
<dbReference type="PANTHER" id="PTHR35093:SF8">
    <property type="entry name" value="OUTER MEMBRANE PROTEIN NMB0088-RELATED"/>
    <property type="match status" value="1"/>
</dbReference>
<keyword evidence="5" id="KW-0732">Signal</keyword>
<dbReference type="SUPFAM" id="SSF56935">
    <property type="entry name" value="Porins"/>
    <property type="match status" value="1"/>
</dbReference>
<dbReference type="Pfam" id="PF03349">
    <property type="entry name" value="Toluene_X"/>
    <property type="match status" value="1"/>
</dbReference>
<proteinExistence type="inferred from homology"/>
<dbReference type="Proteomes" id="UP000639010">
    <property type="component" value="Unassembled WGS sequence"/>
</dbReference>
<comment type="similarity">
    <text evidence="2">Belongs to the OmpP1/FadL family.</text>
</comment>
<name>A0ABR9H572_9BACT</name>
<evidence type="ECO:0000256" key="3">
    <source>
        <dbReference type="ARBA" id="ARBA00022452"/>
    </source>
</evidence>
<organism evidence="8 9">
    <name type="scientific">Desulfomicrobium macestii</name>
    <dbReference type="NCBI Taxonomy" id="90731"/>
    <lineage>
        <taxon>Bacteria</taxon>
        <taxon>Pseudomonadati</taxon>
        <taxon>Thermodesulfobacteriota</taxon>
        <taxon>Desulfovibrionia</taxon>
        <taxon>Desulfovibrionales</taxon>
        <taxon>Desulfomicrobiaceae</taxon>
        <taxon>Desulfomicrobium</taxon>
    </lineage>
</organism>
<protein>
    <submittedName>
        <fullName evidence="8">Long-chain fatty acid transport protein</fullName>
    </submittedName>
</protein>
<evidence type="ECO:0000256" key="6">
    <source>
        <dbReference type="ARBA" id="ARBA00023136"/>
    </source>
</evidence>
<evidence type="ECO:0000256" key="2">
    <source>
        <dbReference type="ARBA" id="ARBA00008163"/>
    </source>
</evidence>
<dbReference type="Gene3D" id="2.40.160.60">
    <property type="entry name" value="Outer membrane protein transport protein (OMPP1/FadL/TodX)"/>
    <property type="match status" value="1"/>
</dbReference>
<reference evidence="8 9" key="1">
    <citation type="submission" date="2020-10" db="EMBL/GenBank/DDBJ databases">
        <title>Genomic Encyclopedia of Type Strains, Phase IV (KMG-IV): sequencing the most valuable type-strain genomes for metagenomic binning, comparative biology and taxonomic classification.</title>
        <authorList>
            <person name="Goeker M."/>
        </authorList>
    </citation>
    <scope>NUCLEOTIDE SEQUENCE [LARGE SCALE GENOMIC DNA]</scope>
    <source>
        <strain evidence="8 9">DSM 4194</strain>
    </source>
</reference>
<dbReference type="RefSeq" id="WP_192623969.1">
    <property type="nucleotide sequence ID" value="NZ_JADBGG010000018.1"/>
</dbReference>
<keyword evidence="6" id="KW-0472">Membrane</keyword>
<evidence type="ECO:0000256" key="1">
    <source>
        <dbReference type="ARBA" id="ARBA00004571"/>
    </source>
</evidence>
<dbReference type="PANTHER" id="PTHR35093">
    <property type="entry name" value="OUTER MEMBRANE PROTEIN NMB0088-RELATED"/>
    <property type="match status" value="1"/>
</dbReference>
<dbReference type="EMBL" id="JADBGG010000018">
    <property type="protein sequence ID" value="MBE1425850.1"/>
    <property type="molecule type" value="Genomic_DNA"/>
</dbReference>
<comment type="caution">
    <text evidence="8">The sequence shown here is derived from an EMBL/GenBank/DDBJ whole genome shotgun (WGS) entry which is preliminary data.</text>
</comment>
<keyword evidence="3" id="KW-1134">Transmembrane beta strand</keyword>